<evidence type="ECO:0000256" key="3">
    <source>
        <dbReference type="ARBA" id="ARBA00023235"/>
    </source>
</evidence>
<dbReference type="EMBL" id="OZ019901">
    <property type="protein sequence ID" value="CAK9237792.1"/>
    <property type="molecule type" value="Genomic_DNA"/>
</dbReference>
<reference evidence="8" key="1">
    <citation type="submission" date="2024-02" db="EMBL/GenBank/DDBJ databases">
        <authorList>
            <consortium name="ELIXIR-Norway"/>
            <consortium name="Elixir Norway"/>
        </authorList>
    </citation>
    <scope>NUCLEOTIDE SEQUENCE</scope>
</reference>
<protein>
    <recommendedName>
        <fullName evidence="5">Peptidyl-prolyl cis-trans isomerase</fullName>
        <ecNumber evidence="5">5.2.1.8</ecNumber>
    </recommendedName>
</protein>
<evidence type="ECO:0000256" key="5">
    <source>
        <dbReference type="RuleBase" id="RU363014"/>
    </source>
</evidence>
<evidence type="ECO:0000313" key="8">
    <source>
        <dbReference type="EMBL" id="CAK9237792.1"/>
    </source>
</evidence>
<evidence type="ECO:0000256" key="2">
    <source>
        <dbReference type="ARBA" id="ARBA00023110"/>
    </source>
</evidence>
<dbReference type="Pfam" id="PF00639">
    <property type="entry name" value="Rotamase"/>
    <property type="match status" value="1"/>
</dbReference>
<proteinExistence type="predicted"/>
<sequence>MSAEKVRASHLLVKHEGSRRPASWKDPEGKVIRRTSRNDAVAKLKAFRADVLSGRAQMADLAAVHSDCNSAKRGGDLGWFSRGQMQEAFEKATFELKVGELSEVVETDSGAHIILRTG</sequence>
<comment type="catalytic activity">
    <reaction evidence="1 5">
        <text>[protein]-peptidylproline (omega=180) = [protein]-peptidylproline (omega=0)</text>
        <dbReference type="Rhea" id="RHEA:16237"/>
        <dbReference type="Rhea" id="RHEA-COMP:10747"/>
        <dbReference type="Rhea" id="RHEA-COMP:10748"/>
        <dbReference type="ChEBI" id="CHEBI:83833"/>
        <dbReference type="ChEBI" id="CHEBI:83834"/>
        <dbReference type="EC" id="5.2.1.8"/>
    </reaction>
</comment>
<dbReference type="PROSITE" id="PS50198">
    <property type="entry name" value="PPIC_PPIASE_2"/>
    <property type="match status" value="1"/>
</dbReference>
<dbReference type="InterPro" id="IPR046357">
    <property type="entry name" value="PPIase_dom_sf"/>
</dbReference>
<evidence type="ECO:0000256" key="1">
    <source>
        <dbReference type="ARBA" id="ARBA00000971"/>
    </source>
</evidence>
<accession>A0ABP0V699</accession>
<keyword evidence="9" id="KW-1185">Reference proteome</keyword>
<dbReference type="PANTHER" id="PTHR10657">
    <property type="entry name" value="PEPTIDYL-PROLYL CIS-TRANS ISOMERASE"/>
    <property type="match status" value="1"/>
</dbReference>
<dbReference type="InterPro" id="IPR051370">
    <property type="entry name" value="PPIase_Pin1"/>
</dbReference>
<dbReference type="Proteomes" id="UP001497512">
    <property type="component" value="Chromosome 9"/>
</dbReference>
<evidence type="ECO:0000256" key="6">
    <source>
        <dbReference type="SAM" id="MobiDB-lite"/>
    </source>
</evidence>
<dbReference type="EC" id="5.2.1.8" evidence="5"/>
<dbReference type="InterPro" id="IPR000297">
    <property type="entry name" value="PPIase_PpiC"/>
</dbReference>
<feature type="domain" description="PpiC" evidence="7">
    <location>
        <begin position="3"/>
        <end position="118"/>
    </location>
</feature>
<evidence type="ECO:0000259" key="7">
    <source>
        <dbReference type="PROSITE" id="PS50198"/>
    </source>
</evidence>
<evidence type="ECO:0000313" key="9">
    <source>
        <dbReference type="Proteomes" id="UP001497512"/>
    </source>
</evidence>
<organism evidence="8 9">
    <name type="scientific">Sphagnum troendelagicum</name>
    <dbReference type="NCBI Taxonomy" id="128251"/>
    <lineage>
        <taxon>Eukaryota</taxon>
        <taxon>Viridiplantae</taxon>
        <taxon>Streptophyta</taxon>
        <taxon>Embryophyta</taxon>
        <taxon>Bryophyta</taxon>
        <taxon>Sphagnophytina</taxon>
        <taxon>Sphagnopsida</taxon>
        <taxon>Sphagnales</taxon>
        <taxon>Sphagnaceae</taxon>
        <taxon>Sphagnum</taxon>
    </lineage>
</organism>
<dbReference type="Gene3D" id="3.10.50.40">
    <property type="match status" value="1"/>
</dbReference>
<name>A0ABP0V699_9BRYO</name>
<keyword evidence="3 4" id="KW-0413">Isomerase</keyword>
<dbReference type="PANTHER" id="PTHR10657:SF4">
    <property type="entry name" value="PEPTIDYL-PROLYL CIS-TRANS ISOMERASE-RELATED"/>
    <property type="match status" value="1"/>
</dbReference>
<dbReference type="SUPFAM" id="SSF54534">
    <property type="entry name" value="FKBP-like"/>
    <property type="match status" value="1"/>
</dbReference>
<evidence type="ECO:0000256" key="4">
    <source>
        <dbReference type="PROSITE-ProRule" id="PRU00278"/>
    </source>
</evidence>
<gene>
    <name evidence="8" type="ORF">CSSPTR1EN2_LOCUS23880</name>
</gene>
<keyword evidence="2 4" id="KW-0697">Rotamase</keyword>
<feature type="region of interest" description="Disordered" evidence="6">
    <location>
        <begin position="1"/>
        <end position="27"/>
    </location>
</feature>